<dbReference type="CDD" id="cd13530">
    <property type="entry name" value="PBP2_peptides_like"/>
    <property type="match status" value="1"/>
</dbReference>
<dbReference type="SMART" id="SM00079">
    <property type="entry name" value="PBPe"/>
    <property type="match status" value="1"/>
</dbReference>
<feature type="domain" description="Solute-binding protein family 3/N-terminal" evidence="2">
    <location>
        <begin position="51"/>
        <end position="272"/>
    </location>
</feature>
<dbReference type="PROSITE" id="PS51257">
    <property type="entry name" value="PROKAR_LIPOPROTEIN"/>
    <property type="match status" value="1"/>
</dbReference>
<dbReference type="InterPro" id="IPR001320">
    <property type="entry name" value="Iontro_rcpt_C"/>
</dbReference>
<evidence type="ECO:0000313" key="5">
    <source>
        <dbReference type="Proteomes" id="UP001501442"/>
    </source>
</evidence>
<proteinExistence type="predicted"/>
<dbReference type="Proteomes" id="UP001501442">
    <property type="component" value="Unassembled WGS sequence"/>
</dbReference>
<evidence type="ECO:0000259" key="2">
    <source>
        <dbReference type="SMART" id="SM00062"/>
    </source>
</evidence>
<dbReference type="PANTHER" id="PTHR35936">
    <property type="entry name" value="MEMBRANE-BOUND LYTIC MUREIN TRANSGLYCOSYLASE F"/>
    <property type="match status" value="1"/>
</dbReference>
<sequence>MERRDPLGGTVHLITLSRASALPATAAACLLAACVPAGHTVRGVHLVAGSTLTTCTHLPYAPFQFQRGKAIVGFDVDLIDLIARRLGVRQKIVDTRFTAITSGQVFAVAACDVAAAGMTINPQRAGVVDFSRPYFDSGQVLMARRGEPVTPGAFGPGGLRVGVVAGTTGQAYARVEGWEPKAYENATTELDALRTGQVDVLVQDDPVVRYWLTDEANADFVLVPGLRTHEQYGFAVRKGHNPALVRLIDQVIAQIRRDGTYRRTYERWMGPMPPDAAG</sequence>
<keyword evidence="5" id="KW-1185">Reference proteome</keyword>
<evidence type="ECO:0000313" key="4">
    <source>
        <dbReference type="EMBL" id="GAA4640023.1"/>
    </source>
</evidence>
<reference evidence="5" key="1">
    <citation type="journal article" date="2019" name="Int. J. Syst. Evol. Microbiol.">
        <title>The Global Catalogue of Microorganisms (GCM) 10K type strain sequencing project: providing services to taxonomists for standard genome sequencing and annotation.</title>
        <authorList>
            <consortium name="The Broad Institute Genomics Platform"/>
            <consortium name="The Broad Institute Genome Sequencing Center for Infectious Disease"/>
            <person name="Wu L."/>
            <person name="Ma J."/>
        </authorList>
    </citation>
    <scope>NUCLEOTIDE SEQUENCE [LARGE SCALE GENOMIC DNA]</scope>
    <source>
        <strain evidence="5">JCM 17939</strain>
    </source>
</reference>
<dbReference type="PANTHER" id="PTHR35936:SF17">
    <property type="entry name" value="ARGININE-BINDING EXTRACELLULAR PROTEIN ARTP"/>
    <property type="match status" value="1"/>
</dbReference>
<feature type="domain" description="Ionotropic glutamate receptor C-terminal" evidence="3">
    <location>
        <begin position="51"/>
        <end position="271"/>
    </location>
</feature>
<dbReference type="EMBL" id="BAABHK010000030">
    <property type="protein sequence ID" value="GAA4640023.1"/>
    <property type="molecule type" value="Genomic_DNA"/>
</dbReference>
<dbReference type="Gene3D" id="3.40.190.10">
    <property type="entry name" value="Periplasmic binding protein-like II"/>
    <property type="match status" value="2"/>
</dbReference>
<comment type="caution">
    <text evidence="4">The sequence shown here is derived from an EMBL/GenBank/DDBJ whole genome shotgun (WGS) entry which is preliminary data.</text>
</comment>
<accession>A0ABP8UTU0</accession>
<evidence type="ECO:0000256" key="1">
    <source>
        <dbReference type="ARBA" id="ARBA00022729"/>
    </source>
</evidence>
<name>A0ABP8UTU0_9ACTN</name>
<protein>
    <submittedName>
        <fullName evidence="4">Basic amino acid ABC transporter substrate-binding protein</fullName>
    </submittedName>
</protein>
<keyword evidence="1" id="KW-0732">Signal</keyword>
<evidence type="ECO:0000259" key="3">
    <source>
        <dbReference type="SMART" id="SM00079"/>
    </source>
</evidence>
<dbReference type="SMART" id="SM00062">
    <property type="entry name" value="PBPb"/>
    <property type="match status" value="1"/>
</dbReference>
<gene>
    <name evidence="4" type="ORF">GCM10023196_103910</name>
</gene>
<dbReference type="Pfam" id="PF00497">
    <property type="entry name" value="SBP_bac_3"/>
    <property type="match status" value="1"/>
</dbReference>
<organism evidence="4 5">
    <name type="scientific">Actinoallomurus vinaceus</name>
    <dbReference type="NCBI Taxonomy" id="1080074"/>
    <lineage>
        <taxon>Bacteria</taxon>
        <taxon>Bacillati</taxon>
        <taxon>Actinomycetota</taxon>
        <taxon>Actinomycetes</taxon>
        <taxon>Streptosporangiales</taxon>
        <taxon>Thermomonosporaceae</taxon>
        <taxon>Actinoallomurus</taxon>
    </lineage>
</organism>
<dbReference type="InterPro" id="IPR001638">
    <property type="entry name" value="Solute-binding_3/MltF_N"/>
</dbReference>
<dbReference type="RefSeq" id="WP_345443659.1">
    <property type="nucleotide sequence ID" value="NZ_BAABHK010000030.1"/>
</dbReference>
<dbReference type="SUPFAM" id="SSF53850">
    <property type="entry name" value="Periplasmic binding protein-like II"/>
    <property type="match status" value="1"/>
</dbReference>